<dbReference type="CDD" id="cd12148">
    <property type="entry name" value="fungal_TF_MHR"/>
    <property type="match status" value="1"/>
</dbReference>
<evidence type="ECO:0000313" key="2">
    <source>
        <dbReference type="EMBL" id="KAB5595732.1"/>
    </source>
</evidence>
<feature type="region of interest" description="Disordered" evidence="1">
    <location>
        <begin position="1"/>
        <end position="37"/>
    </location>
</feature>
<accession>A0A5N5QVE2</accession>
<proteinExistence type="predicted"/>
<comment type="caution">
    <text evidence="2">The sequence shown here is derived from an EMBL/GenBank/DDBJ whole genome shotgun (WGS) entry which is preliminary data.</text>
</comment>
<keyword evidence="3" id="KW-1185">Reference proteome</keyword>
<evidence type="ECO:0000313" key="3">
    <source>
        <dbReference type="Proteomes" id="UP000383932"/>
    </source>
</evidence>
<dbReference type="GO" id="GO:0008270">
    <property type="term" value="F:zinc ion binding"/>
    <property type="evidence" value="ECO:0007669"/>
    <property type="project" value="InterPro"/>
</dbReference>
<evidence type="ECO:0000256" key="1">
    <source>
        <dbReference type="SAM" id="MobiDB-lite"/>
    </source>
</evidence>
<dbReference type="AlphaFoldDB" id="A0A5N5QVE2"/>
<dbReference type="CDD" id="cd00067">
    <property type="entry name" value="GAL4"/>
    <property type="match status" value="1"/>
</dbReference>
<dbReference type="Proteomes" id="UP000383932">
    <property type="component" value="Unassembled WGS sequence"/>
</dbReference>
<feature type="region of interest" description="Disordered" evidence="1">
    <location>
        <begin position="530"/>
        <end position="609"/>
    </location>
</feature>
<dbReference type="OrthoDB" id="3263880at2759"/>
<name>A0A5N5QVE2_9AGAM</name>
<sequence length="714" mass="78852">MPADSSSPTRPATGHPYSAARRPNARRDSQPKSTRQQFAACGAVKCDLKDVAARAGESPMCTNCQERGLKCVDEFANVKAVKLLRRGRRLAQVEQVYGPAAQARPEPAEETPRSSSCIPKLQPEFFGSPFYRRFHIQRPIVDPTEFSARFYESEQGKPESLGVAGGMICMLLVTWAATYGVNEYGVEEPSNGLDGVRERRRRCNEMVREILALIDKHGLLRKPTWDGVRVLLLIMPLTEDVQTQLERLAMYEATVSQVYTLCSLGSLVKSGQGEFVDALVRARIFWYGHVHEGITSGLRGGRLIFEDDDLSSFQITFPSLGNNHSLIRTSITYSYSYRYATAPIRLSSACRQIHAALTGPKAKRKEDVNEQALKDSWEALGRSWEEFEGLRHVGPSLKQRMIEHRRTRDAAFIVDPDSSREPLLAKLTRLHAIAEGKCQDVAGQIVTLIRRHLGSSFFQYDASLVRDGCFYAGLCLARDSGTEDDILTCIRALEEMRWAFSKSEERIATLKWAWENRKVDEEERLWSERVARPDSSAGPSGEPPFTSLGMRGPDANGHSRPPRLNLMDPQPTVDAGPLTALSDGSWHTPSSASDLAGSHSNQGSPISDPALLMPAQDKVGGNSLGYYDSMPFDINSFSSDTAAGHFAGEHTQFFASGMGPHHTIPPHNMAMSHAPIAMAGHGMQASSAHGSTTLPSFSAQHYDAYYPHSNSSHR</sequence>
<feature type="compositionally biased region" description="Polar residues" evidence="1">
    <location>
        <begin position="585"/>
        <end position="605"/>
    </location>
</feature>
<organism evidence="2 3">
    <name type="scientific">Ceratobasidium theobromae</name>
    <dbReference type="NCBI Taxonomy" id="1582974"/>
    <lineage>
        <taxon>Eukaryota</taxon>
        <taxon>Fungi</taxon>
        <taxon>Dikarya</taxon>
        <taxon>Basidiomycota</taxon>
        <taxon>Agaricomycotina</taxon>
        <taxon>Agaricomycetes</taxon>
        <taxon>Cantharellales</taxon>
        <taxon>Ceratobasidiaceae</taxon>
        <taxon>Ceratobasidium</taxon>
    </lineage>
</organism>
<reference evidence="2 3" key="1">
    <citation type="journal article" date="2019" name="Fungal Biol. Biotechnol.">
        <title>Draft genome sequence of fastidious pathogen Ceratobasidium theobromae, which causes vascular-streak dieback in Theobroma cacao.</title>
        <authorList>
            <person name="Ali S.S."/>
            <person name="Asman A."/>
            <person name="Shao J."/>
            <person name="Firmansyah A.P."/>
            <person name="Susilo A.W."/>
            <person name="Rosmana A."/>
            <person name="McMahon P."/>
            <person name="Junaid M."/>
            <person name="Guest D."/>
            <person name="Kheng T.Y."/>
            <person name="Meinhardt L.W."/>
            <person name="Bailey B.A."/>
        </authorList>
    </citation>
    <scope>NUCLEOTIDE SEQUENCE [LARGE SCALE GENOMIC DNA]</scope>
    <source>
        <strain evidence="2 3">CT2</strain>
    </source>
</reference>
<dbReference type="GO" id="GO:0000981">
    <property type="term" value="F:DNA-binding transcription factor activity, RNA polymerase II-specific"/>
    <property type="evidence" value="ECO:0007669"/>
    <property type="project" value="InterPro"/>
</dbReference>
<feature type="compositionally biased region" description="Polar residues" evidence="1">
    <location>
        <begin position="1"/>
        <end position="10"/>
    </location>
</feature>
<protein>
    <submittedName>
        <fullName evidence="2">Fungal zn(2)-cys(6) binuclear cluster domain containing protein</fullName>
    </submittedName>
</protein>
<dbReference type="InterPro" id="IPR001138">
    <property type="entry name" value="Zn2Cys6_DnaBD"/>
</dbReference>
<dbReference type="EMBL" id="SSOP01000006">
    <property type="protein sequence ID" value="KAB5595732.1"/>
    <property type="molecule type" value="Genomic_DNA"/>
</dbReference>
<gene>
    <name evidence="2" type="ORF">CTheo_745</name>
</gene>